<keyword evidence="2" id="KW-1133">Transmembrane helix</keyword>
<feature type="transmembrane region" description="Helical" evidence="2">
    <location>
        <begin position="285"/>
        <end position="304"/>
    </location>
</feature>
<comment type="similarity">
    <text evidence="1">Belongs to the MoeA family.</text>
</comment>
<protein>
    <recommendedName>
        <fullName evidence="1">Molybdopterin molybdenumtransferase</fullName>
        <ecNumber evidence="1">2.10.1.1</ecNumber>
    </recommendedName>
</protein>
<dbReference type="RefSeq" id="WP_013756311.1">
    <property type="nucleotide sequence ID" value="NC_015499.1"/>
</dbReference>
<dbReference type="InterPro" id="IPR038987">
    <property type="entry name" value="MoeA-like"/>
</dbReference>
<dbReference type="EMBL" id="CP002690">
    <property type="protein sequence ID" value="AEE14588.1"/>
    <property type="molecule type" value="Genomic_DNA"/>
</dbReference>
<gene>
    <name evidence="4" type="ORF">Thena_0959</name>
</gene>
<comment type="catalytic activity">
    <reaction evidence="1">
        <text>adenylyl-molybdopterin + molybdate = Mo-molybdopterin + AMP + H(+)</text>
        <dbReference type="Rhea" id="RHEA:35047"/>
        <dbReference type="ChEBI" id="CHEBI:15378"/>
        <dbReference type="ChEBI" id="CHEBI:36264"/>
        <dbReference type="ChEBI" id="CHEBI:62727"/>
        <dbReference type="ChEBI" id="CHEBI:71302"/>
        <dbReference type="ChEBI" id="CHEBI:456215"/>
    </reaction>
</comment>
<evidence type="ECO:0000256" key="1">
    <source>
        <dbReference type="RuleBase" id="RU365090"/>
    </source>
</evidence>
<dbReference type="Gene3D" id="3.90.105.10">
    <property type="entry name" value="Molybdopterin biosynthesis moea protein, domain 2"/>
    <property type="match status" value="1"/>
</dbReference>
<dbReference type="EC" id="2.10.1.1" evidence="1"/>
<keyword evidence="5" id="KW-1185">Reference proteome</keyword>
<reference evidence="4 5" key="1">
    <citation type="submission" date="2011-04" db="EMBL/GenBank/DDBJ databases">
        <title>The complete genome of Thermodesulfobium narugense DSM 14796.</title>
        <authorList>
            <consortium name="US DOE Joint Genome Institute (JGI-PGF)"/>
            <person name="Lucas S."/>
            <person name="Han J."/>
            <person name="Lapidus A."/>
            <person name="Bruce D."/>
            <person name="Goodwin L."/>
            <person name="Pitluck S."/>
            <person name="Peters L."/>
            <person name="Kyrpides N."/>
            <person name="Mavromatis K."/>
            <person name="Pagani I."/>
            <person name="Ivanova N."/>
            <person name="Ovchinnikova G."/>
            <person name="Zhang X."/>
            <person name="Saunders L."/>
            <person name="Detter J.C."/>
            <person name="Tapia R."/>
            <person name="Han C."/>
            <person name="Land M."/>
            <person name="Hauser L."/>
            <person name="Markowitz V."/>
            <person name="Cheng J.-F."/>
            <person name="Hugenholtz P."/>
            <person name="Woyke T."/>
            <person name="Wu D."/>
            <person name="Spring S."/>
            <person name="Schroeder M."/>
            <person name="Brambilla E."/>
            <person name="Klenk H.-P."/>
            <person name="Eisen J.A."/>
        </authorList>
    </citation>
    <scope>NUCLEOTIDE SEQUENCE [LARGE SCALE GENOMIC DNA]</scope>
    <source>
        <strain evidence="4 5">DSM 14796</strain>
    </source>
</reference>
<keyword evidence="1" id="KW-0500">Molybdenum</keyword>
<dbReference type="SMART" id="SM00852">
    <property type="entry name" value="MoCF_biosynth"/>
    <property type="match status" value="1"/>
</dbReference>
<keyword evidence="1" id="KW-0501">Molybdenum cofactor biosynthesis</keyword>
<evidence type="ECO:0000256" key="2">
    <source>
        <dbReference type="SAM" id="Phobius"/>
    </source>
</evidence>
<dbReference type="KEGG" id="tnr:Thena_0959"/>
<dbReference type="UniPathway" id="UPA00344"/>
<dbReference type="GO" id="GO:0006777">
    <property type="term" value="P:Mo-molybdopterin cofactor biosynthetic process"/>
    <property type="evidence" value="ECO:0007669"/>
    <property type="project" value="UniProtKB-UniRule"/>
</dbReference>
<dbReference type="InterPro" id="IPR001453">
    <property type="entry name" value="MoaB/Mog_dom"/>
</dbReference>
<dbReference type="PANTHER" id="PTHR10192">
    <property type="entry name" value="MOLYBDOPTERIN BIOSYNTHESIS PROTEIN"/>
    <property type="match status" value="1"/>
</dbReference>
<dbReference type="Gene3D" id="2.170.190.11">
    <property type="entry name" value="Molybdopterin biosynthesis moea protein, domain 3"/>
    <property type="match status" value="1"/>
</dbReference>
<evidence type="ECO:0000313" key="4">
    <source>
        <dbReference type="EMBL" id="AEE14588.1"/>
    </source>
</evidence>
<dbReference type="GO" id="GO:0005737">
    <property type="term" value="C:cytoplasm"/>
    <property type="evidence" value="ECO:0007669"/>
    <property type="project" value="TreeGrafter"/>
</dbReference>
<sequence>MQEREEKKRNYSEIVEELLKYLPPLGSQEVLSSDCVGEILFEDIILKENYPKYFVSKYDGYLCKGNPPFKLIKEIYPKDELSFFIDDGYCVFLATGSSVMELNDDLKFFKIEEVNIEDNFVFPIADDTKNNWINPGSELASGEKIFSRGRKISYKDRFALELLGIRFVRVFKRLKLSIINTGTELVNKSDELNVIPLSSWIISPIAQFDGFNVIHSGPIADEVTLLEEVLEENLNSDIILFIGSTGKGKRDLIRKVLNKRANPIFETFNTPLGKNSYAYLCEKKIILGFSGIVQASVALYYLILRNLIFKQRELQVENLVDFCDILEKPENGRSFWYKNENIENGKFILKKCNFLNSEFIGFYFDEKLYIQRTCFFNQVF</sequence>
<comment type="cofactor">
    <cofactor evidence="1">
        <name>Mg(2+)</name>
        <dbReference type="ChEBI" id="CHEBI:18420"/>
    </cofactor>
</comment>
<keyword evidence="1" id="KW-0808">Transferase</keyword>
<dbReference type="OrthoDB" id="9804758at2"/>
<dbReference type="PANTHER" id="PTHR10192:SF5">
    <property type="entry name" value="GEPHYRIN"/>
    <property type="match status" value="1"/>
</dbReference>
<dbReference type="STRING" id="747365.Thena_0959"/>
<dbReference type="Gene3D" id="3.40.980.10">
    <property type="entry name" value="MoaB/Mog-like domain"/>
    <property type="match status" value="1"/>
</dbReference>
<dbReference type="Pfam" id="PF00994">
    <property type="entry name" value="MoCF_biosynth"/>
    <property type="match status" value="1"/>
</dbReference>
<accession>M1E7C2</accession>
<name>M1E7C2_9BACT</name>
<dbReference type="SUPFAM" id="SSF63882">
    <property type="entry name" value="MoeA N-terminal region -like"/>
    <property type="match status" value="1"/>
</dbReference>
<dbReference type="Proteomes" id="UP000011765">
    <property type="component" value="Chromosome"/>
</dbReference>
<keyword evidence="1" id="KW-0460">Magnesium</keyword>
<evidence type="ECO:0000259" key="3">
    <source>
        <dbReference type="SMART" id="SM00852"/>
    </source>
</evidence>
<keyword evidence="2" id="KW-0472">Membrane</keyword>
<dbReference type="InterPro" id="IPR036425">
    <property type="entry name" value="MoaB/Mog-like_dom_sf"/>
</dbReference>
<dbReference type="HOGENOM" id="CLU_727477_0_0_9"/>
<comment type="pathway">
    <text evidence="1">Cofactor biosynthesis; molybdopterin biosynthesis.</text>
</comment>
<dbReference type="eggNOG" id="COG0303">
    <property type="taxonomic scope" value="Bacteria"/>
</dbReference>
<proteinExistence type="inferred from homology"/>
<organism evidence="4 5">
    <name type="scientific">Thermodesulfobium narugense DSM 14796</name>
    <dbReference type="NCBI Taxonomy" id="747365"/>
    <lineage>
        <taxon>Bacteria</taxon>
        <taxon>Pseudomonadati</taxon>
        <taxon>Thermodesulfobiota</taxon>
        <taxon>Thermodesulfobiia</taxon>
        <taxon>Thermodesulfobiales</taxon>
        <taxon>Thermodesulfobiaceae</taxon>
        <taxon>Thermodesulfobium</taxon>
    </lineage>
</organism>
<dbReference type="GO" id="GO:0061599">
    <property type="term" value="F:molybdopterin molybdotransferase activity"/>
    <property type="evidence" value="ECO:0007669"/>
    <property type="project" value="UniProtKB-UniRule"/>
</dbReference>
<dbReference type="GO" id="GO:0046872">
    <property type="term" value="F:metal ion binding"/>
    <property type="evidence" value="ECO:0007669"/>
    <property type="project" value="UniProtKB-UniRule"/>
</dbReference>
<dbReference type="AlphaFoldDB" id="M1E7C2"/>
<dbReference type="InterPro" id="IPR036135">
    <property type="entry name" value="MoeA_linker/N_sf"/>
</dbReference>
<comment type="function">
    <text evidence="1">Catalyzes the insertion of molybdate into adenylated molybdopterin with the concomitant release of AMP.</text>
</comment>
<feature type="domain" description="MoaB/Mog" evidence="3">
    <location>
        <begin position="177"/>
        <end position="310"/>
    </location>
</feature>
<evidence type="ECO:0000313" key="5">
    <source>
        <dbReference type="Proteomes" id="UP000011765"/>
    </source>
</evidence>
<keyword evidence="2" id="KW-0812">Transmembrane</keyword>
<dbReference type="SUPFAM" id="SSF53218">
    <property type="entry name" value="Molybdenum cofactor biosynthesis proteins"/>
    <property type="match status" value="1"/>
</dbReference>
<keyword evidence="1" id="KW-0479">Metal-binding</keyword>